<dbReference type="InterPro" id="IPR017871">
    <property type="entry name" value="ABC_transporter-like_CS"/>
</dbReference>
<dbReference type="PANTHER" id="PTHR43394:SF1">
    <property type="entry name" value="ATP-BINDING CASSETTE SUB-FAMILY B MEMBER 10, MITOCHONDRIAL"/>
    <property type="match status" value="1"/>
</dbReference>
<reference evidence="11" key="1">
    <citation type="journal article" date="2019" name="Int. J. Syst. Evol. Microbiol.">
        <title>The Global Catalogue of Microorganisms (GCM) 10K type strain sequencing project: providing services to taxonomists for standard genome sequencing and annotation.</title>
        <authorList>
            <consortium name="The Broad Institute Genomics Platform"/>
            <consortium name="The Broad Institute Genome Sequencing Center for Infectious Disease"/>
            <person name="Wu L."/>
            <person name="Ma J."/>
        </authorList>
    </citation>
    <scope>NUCLEOTIDE SEQUENCE [LARGE SCALE GENOMIC DNA]</scope>
    <source>
        <strain evidence="11">JCM 18514</strain>
    </source>
</reference>
<dbReference type="CDD" id="cd18547">
    <property type="entry name" value="ABC_6TM_Tm288_like"/>
    <property type="match status" value="1"/>
</dbReference>
<dbReference type="Proteomes" id="UP001500200">
    <property type="component" value="Unassembled WGS sequence"/>
</dbReference>
<dbReference type="InterPro" id="IPR003593">
    <property type="entry name" value="AAA+_ATPase"/>
</dbReference>
<dbReference type="PROSITE" id="PS50893">
    <property type="entry name" value="ABC_TRANSPORTER_2"/>
    <property type="match status" value="1"/>
</dbReference>
<comment type="caution">
    <text evidence="10">The sequence shown here is derived from an EMBL/GenBank/DDBJ whole genome shotgun (WGS) entry which is preliminary data.</text>
</comment>
<evidence type="ECO:0000256" key="3">
    <source>
        <dbReference type="ARBA" id="ARBA00022741"/>
    </source>
</evidence>
<evidence type="ECO:0000256" key="1">
    <source>
        <dbReference type="ARBA" id="ARBA00004651"/>
    </source>
</evidence>
<dbReference type="PANTHER" id="PTHR43394">
    <property type="entry name" value="ATP-DEPENDENT PERMEASE MDL1, MITOCHONDRIAL"/>
    <property type="match status" value="1"/>
</dbReference>
<organism evidence="10 11">
    <name type="scientific">Arthrobacter gyeryongensis</name>
    <dbReference type="NCBI Taxonomy" id="1650592"/>
    <lineage>
        <taxon>Bacteria</taxon>
        <taxon>Bacillati</taxon>
        <taxon>Actinomycetota</taxon>
        <taxon>Actinomycetes</taxon>
        <taxon>Micrococcales</taxon>
        <taxon>Micrococcaceae</taxon>
        <taxon>Arthrobacter</taxon>
    </lineage>
</organism>
<evidence type="ECO:0000259" key="8">
    <source>
        <dbReference type="PROSITE" id="PS50893"/>
    </source>
</evidence>
<feature type="domain" description="ABC transmembrane type-1" evidence="9">
    <location>
        <begin position="89"/>
        <end position="410"/>
    </location>
</feature>
<keyword evidence="11" id="KW-1185">Reference proteome</keyword>
<feature type="transmembrane region" description="Helical" evidence="7">
    <location>
        <begin position="242"/>
        <end position="262"/>
    </location>
</feature>
<keyword evidence="3" id="KW-0547">Nucleotide-binding</keyword>
<dbReference type="EMBL" id="BAABKK010000004">
    <property type="protein sequence ID" value="GAA5190051.1"/>
    <property type="molecule type" value="Genomic_DNA"/>
</dbReference>
<feature type="transmembrane region" description="Helical" evidence="7">
    <location>
        <begin position="85"/>
        <end position="105"/>
    </location>
</feature>
<keyword evidence="2 7" id="KW-0812">Transmembrane</keyword>
<keyword evidence="5 7" id="KW-1133">Transmembrane helix</keyword>
<dbReference type="InterPro" id="IPR011527">
    <property type="entry name" value="ABC1_TM_dom"/>
</dbReference>
<dbReference type="InterPro" id="IPR039421">
    <property type="entry name" value="Type_1_exporter"/>
</dbReference>
<evidence type="ECO:0000313" key="10">
    <source>
        <dbReference type="EMBL" id="GAA5190051.1"/>
    </source>
</evidence>
<dbReference type="GO" id="GO:0005524">
    <property type="term" value="F:ATP binding"/>
    <property type="evidence" value="ECO:0007669"/>
    <property type="project" value="UniProtKB-KW"/>
</dbReference>
<dbReference type="Pfam" id="PF00664">
    <property type="entry name" value="ABC_membrane"/>
    <property type="match status" value="1"/>
</dbReference>
<dbReference type="CDD" id="cd03254">
    <property type="entry name" value="ABCC_Glucan_exporter_like"/>
    <property type="match status" value="1"/>
</dbReference>
<evidence type="ECO:0000259" key="9">
    <source>
        <dbReference type="PROSITE" id="PS50929"/>
    </source>
</evidence>
<dbReference type="RefSeq" id="WP_345447851.1">
    <property type="nucleotide sequence ID" value="NZ_BAABKK010000004.1"/>
</dbReference>
<feature type="domain" description="ABC transporter" evidence="8">
    <location>
        <begin position="444"/>
        <end position="678"/>
    </location>
</feature>
<evidence type="ECO:0000256" key="7">
    <source>
        <dbReference type="SAM" id="Phobius"/>
    </source>
</evidence>
<dbReference type="SMART" id="SM00382">
    <property type="entry name" value="AAA"/>
    <property type="match status" value="1"/>
</dbReference>
<dbReference type="PROSITE" id="PS50929">
    <property type="entry name" value="ABC_TM1F"/>
    <property type="match status" value="1"/>
</dbReference>
<accession>A0ABP9S0X8</accession>
<feature type="transmembrane region" description="Helical" evidence="7">
    <location>
        <begin position="164"/>
        <end position="189"/>
    </location>
</feature>
<evidence type="ECO:0000256" key="2">
    <source>
        <dbReference type="ARBA" id="ARBA00022692"/>
    </source>
</evidence>
<dbReference type="Gene3D" id="3.40.50.300">
    <property type="entry name" value="P-loop containing nucleotide triphosphate hydrolases"/>
    <property type="match status" value="1"/>
</dbReference>
<dbReference type="Pfam" id="PF00005">
    <property type="entry name" value="ABC_tran"/>
    <property type="match status" value="1"/>
</dbReference>
<protein>
    <submittedName>
        <fullName evidence="10">ABC transporter ATP-binding protein</fullName>
    </submittedName>
</protein>
<evidence type="ECO:0000313" key="11">
    <source>
        <dbReference type="Proteomes" id="UP001500200"/>
    </source>
</evidence>
<evidence type="ECO:0000256" key="5">
    <source>
        <dbReference type="ARBA" id="ARBA00022989"/>
    </source>
</evidence>
<name>A0ABP9S0X8_9MICC</name>
<evidence type="ECO:0000256" key="6">
    <source>
        <dbReference type="ARBA" id="ARBA00023136"/>
    </source>
</evidence>
<comment type="subcellular location">
    <subcellularLocation>
        <location evidence="1">Cell membrane</location>
        <topology evidence="1">Multi-pass membrane protein</topology>
    </subcellularLocation>
</comment>
<proteinExistence type="predicted"/>
<keyword evidence="6 7" id="KW-0472">Membrane</keyword>
<gene>
    <name evidence="10" type="ORF">GCM10023346_06150</name>
</gene>
<dbReference type="SUPFAM" id="SSF52540">
    <property type="entry name" value="P-loop containing nucleoside triphosphate hydrolases"/>
    <property type="match status" value="1"/>
</dbReference>
<dbReference type="InterPro" id="IPR027417">
    <property type="entry name" value="P-loop_NTPase"/>
</dbReference>
<sequence length="698" mass="75639">MSEQNQQKRGWAAKAEAAKAAREAAEAKDAAAVGAVTAVEDDDIEETEYTPGEADGGMFGNLPAKKAKAFGPSAKRLLGLLKPEAAGVVFVIGLVVVSVVLNVIAPKILGSAMDVIFGGVMGKQLPPGVSQAAFAEGLRQAGQNNFADMVSKMELTNGINFSKLTFLISIVLLMYFVANIFLWAQGYILNKIVMKVINRLRNDVQAKLNRLPLNYFDTRQRGDILSRVTNDVDNVQQGLQQAFAQLVSSVLTVFGITIMMFIVSWQLALIALVALPLSGVLAGVIGSRSQKLFAAQWKNTGTLNGQIEESFSGHELVKVFGRDADMLERFDERNEALYKASFGAQFVSGIIFPAMNFVSYLSYVGIAVVGGLRVASGSMSLGDATAFIQYSREFTQPLGQIAGMANMLQSGVASAERVFEFLDADEEMPENAVRHLPPRTDGHVEFENVSFSYVADKPLIENLSLSAEPGHTVAIVGPTGAGKTTLVNLVMRFYELNSGRITLDGVDIKELSRSELRSKVGMVLQDAWLFGGTIYDNIKYGKLDATEEQIMEAAKATYVDRFVRALPDGYQTIIDEEGNNVSAGEKQLITIARAFVSDPSLLILDEATSSVDTRTELLLQKAMAALRTDRTSFVIAHRLSTIRDADTILVMENGSIVEQGNHNQLLALQGAYYRLYMSQFAGEDAGEAVVDDSTAVHS</sequence>
<dbReference type="PROSITE" id="PS00211">
    <property type="entry name" value="ABC_TRANSPORTER_1"/>
    <property type="match status" value="1"/>
</dbReference>
<dbReference type="InterPro" id="IPR003439">
    <property type="entry name" value="ABC_transporter-like_ATP-bd"/>
</dbReference>
<evidence type="ECO:0000256" key="4">
    <source>
        <dbReference type="ARBA" id="ARBA00022840"/>
    </source>
</evidence>
<dbReference type="SUPFAM" id="SSF90123">
    <property type="entry name" value="ABC transporter transmembrane region"/>
    <property type="match status" value="1"/>
</dbReference>
<feature type="transmembrane region" description="Helical" evidence="7">
    <location>
        <begin position="268"/>
        <end position="286"/>
    </location>
</feature>
<dbReference type="InterPro" id="IPR036640">
    <property type="entry name" value="ABC1_TM_sf"/>
</dbReference>
<keyword evidence="4 10" id="KW-0067">ATP-binding</keyword>
<dbReference type="Gene3D" id="1.20.1560.10">
    <property type="entry name" value="ABC transporter type 1, transmembrane domain"/>
    <property type="match status" value="1"/>
</dbReference>